<dbReference type="OrthoDB" id="6077989at2"/>
<feature type="domain" description="Hemerythrin-like" evidence="1">
    <location>
        <begin position="40"/>
        <end position="178"/>
    </location>
</feature>
<evidence type="ECO:0000313" key="3">
    <source>
        <dbReference type="Proteomes" id="UP000606730"/>
    </source>
</evidence>
<protein>
    <submittedName>
        <fullName evidence="2">Cation-binding protein</fullName>
    </submittedName>
</protein>
<reference evidence="2" key="1">
    <citation type="journal article" date="2014" name="Int. J. Syst. Evol. Microbiol.">
        <title>Complete genome sequence of Corynebacterium casei LMG S-19264T (=DSM 44701T), isolated from a smear-ripened cheese.</title>
        <authorList>
            <consortium name="US DOE Joint Genome Institute (JGI-PGF)"/>
            <person name="Walter F."/>
            <person name="Albersmeier A."/>
            <person name="Kalinowski J."/>
            <person name="Ruckert C."/>
        </authorList>
    </citation>
    <scope>NUCLEOTIDE SEQUENCE</scope>
    <source>
        <strain evidence="2">CGMCC 1.16012</strain>
    </source>
</reference>
<proteinExistence type="predicted"/>
<comment type="caution">
    <text evidence="2">The sequence shown here is derived from an EMBL/GenBank/DDBJ whole genome shotgun (WGS) entry which is preliminary data.</text>
</comment>
<dbReference type="Proteomes" id="UP000606730">
    <property type="component" value="Unassembled WGS sequence"/>
</dbReference>
<keyword evidence="3" id="KW-1185">Reference proteome</keyword>
<dbReference type="AlphaFoldDB" id="A0A917EKE3"/>
<dbReference type="EMBL" id="BMKN01000001">
    <property type="protein sequence ID" value="GGE48726.1"/>
    <property type="molecule type" value="Genomic_DNA"/>
</dbReference>
<accession>A0A917EKE3</accession>
<dbReference type="InterPro" id="IPR012312">
    <property type="entry name" value="Hemerythrin-like"/>
</dbReference>
<reference evidence="2" key="2">
    <citation type="submission" date="2020-09" db="EMBL/GenBank/DDBJ databases">
        <authorList>
            <person name="Sun Q."/>
            <person name="Zhou Y."/>
        </authorList>
    </citation>
    <scope>NUCLEOTIDE SEQUENCE</scope>
    <source>
        <strain evidence="2">CGMCC 1.16012</strain>
    </source>
</reference>
<evidence type="ECO:0000313" key="2">
    <source>
        <dbReference type="EMBL" id="GGE48726.1"/>
    </source>
</evidence>
<dbReference type="Gene3D" id="1.20.120.520">
    <property type="entry name" value="nmb1532 protein domain like"/>
    <property type="match status" value="1"/>
</dbReference>
<dbReference type="Pfam" id="PF01814">
    <property type="entry name" value="Hemerythrin"/>
    <property type="match status" value="1"/>
</dbReference>
<organism evidence="2 3">
    <name type="scientific">Actibacterium pelagium</name>
    <dbReference type="NCBI Taxonomy" id="2029103"/>
    <lineage>
        <taxon>Bacteria</taxon>
        <taxon>Pseudomonadati</taxon>
        <taxon>Pseudomonadota</taxon>
        <taxon>Alphaproteobacteria</taxon>
        <taxon>Rhodobacterales</taxon>
        <taxon>Roseobacteraceae</taxon>
        <taxon>Actibacterium</taxon>
    </lineage>
</organism>
<dbReference type="RefSeq" id="WP_095597028.1">
    <property type="nucleotide sequence ID" value="NZ_BMKN01000001.1"/>
</dbReference>
<sequence length="188" mass="21502">MDAELSDLGKREGLPDALKVLLNEYPRDIWQAHPGFDGLIRFWLERHMMFRRLMDVLTAETQKRLDKEVDARAYQASVSRFGSMLVGDLHGHHNIEDMHYFPVLAKLDTRVSRGFDILDRDHHALDDILYRYVEAANAVINADAQSTRETAKFLDETQSLEALLSRHLIDEEELVVPVILKHGANGLG</sequence>
<gene>
    <name evidence="2" type="ORF">GCM10011517_15750</name>
</gene>
<evidence type="ECO:0000259" key="1">
    <source>
        <dbReference type="Pfam" id="PF01814"/>
    </source>
</evidence>
<name>A0A917EKE3_9RHOB</name>